<gene>
    <name evidence="1" type="ORF">NS184_16800</name>
</gene>
<organism evidence="1 2">
    <name type="scientific">Curtobacterium luteum</name>
    <dbReference type="NCBI Taxonomy" id="33881"/>
    <lineage>
        <taxon>Bacteria</taxon>
        <taxon>Bacillati</taxon>
        <taxon>Actinomycetota</taxon>
        <taxon>Actinomycetes</taxon>
        <taxon>Micrococcales</taxon>
        <taxon>Microbacteriaceae</taxon>
        <taxon>Curtobacterium</taxon>
    </lineage>
</organism>
<name>A0A175RGK6_9MICO</name>
<dbReference type="AlphaFoldDB" id="A0A175RGK6"/>
<comment type="caution">
    <text evidence="1">The sequence shown here is derived from an EMBL/GenBank/DDBJ whole genome shotgun (WGS) entry which is preliminary data.</text>
</comment>
<protein>
    <recommendedName>
        <fullName evidence="3">HTH cro/C1-type domain-containing protein</fullName>
    </recommendedName>
</protein>
<sequence length="69" mass="7125">MNRRRTAETIATAIVASGTDTATVANAAGVPVASLVEHLHTGELTMPEIVRVSGVLRLRPEDLFAGAAA</sequence>
<dbReference type="EMBL" id="LDQC01000146">
    <property type="protein sequence ID" value="KTR02104.1"/>
    <property type="molecule type" value="Genomic_DNA"/>
</dbReference>
<dbReference type="RefSeq" id="WP_058727204.1">
    <property type="nucleotide sequence ID" value="NZ_LDQC01000146.1"/>
</dbReference>
<evidence type="ECO:0008006" key="3">
    <source>
        <dbReference type="Google" id="ProtNLM"/>
    </source>
</evidence>
<proteinExistence type="predicted"/>
<dbReference type="PATRIC" id="fig|33881.3.peg.483"/>
<evidence type="ECO:0000313" key="1">
    <source>
        <dbReference type="EMBL" id="KTR02104.1"/>
    </source>
</evidence>
<accession>A0A175RGK6</accession>
<evidence type="ECO:0000313" key="2">
    <source>
        <dbReference type="Proteomes" id="UP000078252"/>
    </source>
</evidence>
<dbReference type="Proteomes" id="UP000078252">
    <property type="component" value="Unassembled WGS sequence"/>
</dbReference>
<reference evidence="1 2" key="1">
    <citation type="journal article" date="2016" name="Front. Microbiol.">
        <title>Genomic Resource of Rice Seed Associated Bacteria.</title>
        <authorList>
            <person name="Midha S."/>
            <person name="Bansal K."/>
            <person name="Sharma S."/>
            <person name="Kumar N."/>
            <person name="Patil P.P."/>
            <person name="Chaudhry V."/>
            <person name="Patil P.B."/>
        </authorList>
    </citation>
    <scope>NUCLEOTIDE SEQUENCE [LARGE SCALE GENOMIC DNA]</scope>
    <source>
        <strain evidence="1 2">NS184</strain>
    </source>
</reference>